<proteinExistence type="predicted"/>
<protein>
    <submittedName>
        <fullName evidence="1">Uncharacterized protein</fullName>
    </submittedName>
</protein>
<dbReference type="EMBL" id="FQXO01000111">
    <property type="protein sequence ID" value="SHH87103.1"/>
    <property type="molecule type" value="Genomic_DNA"/>
</dbReference>
<name>A0A1M5WIS6_9FIRM</name>
<gene>
    <name evidence="1" type="ORF">SAMN02745135_02486</name>
</gene>
<evidence type="ECO:0000313" key="1">
    <source>
        <dbReference type="EMBL" id="SHH87103.1"/>
    </source>
</evidence>
<organism evidence="1 2">
    <name type="scientific">Caloranaerobacter azorensis DSM 13643</name>
    <dbReference type="NCBI Taxonomy" id="1121264"/>
    <lineage>
        <taxon>Bacteria</taxon>
        <taxon>Bacillati</taxon>
        <taxon>Bacillota</taxon>
        <taxon>Tissierellia</taxon>
        <taxon>Tissierellales</taxon>
        <taxon>Thermohalobacteraceae</taxon>
        <taxon>Caloranaerobacter</taxon>
    </lineage>
</organism>
<feature type="non-terminal residue" evidence="1">
    <location>
        <position position="50"/>
    </location>
</feature>
<sequence length="50" mass="5790">MMQISRKDKEKIIESIKNGRIDAADISFPNLIDDIIMKMNRKGLIKDLTK</sequence>
<keyword evidence="2" id="KW-1185">Reference proteome</keyword>
<accession>A0A1M5WIS6</accession>
<dbReference type="AlphaFoldDB" id="A0A1M5WIS6"/>
<reference evidence="2" key="1">
    <citation type="submission" date="2016-11" db="EMBL/GenBank/DDBJ databases">
        <authorList>
            <person name="Varghese N."/>
            <person name="Submissions S."/>
        </authorList>
    </citation>
    <scope>NUCLEOTIDE SEQUENCE [LARGE SCALE GENOMIC DNA]</scope>
    <source>
        <strain evidence="2">DSM 13643</strain>
    </source>
</reference>
<dbReference type="Proteomes" id="UP000183967">
    <property type="component" value="Unassembled WGS sequence"/>
</dbReference>
<evidence type="ECO:0000313" key="2">
    <source>
        <dbReference type="Proteomes" id="UP000183967"/>
    </source>
</evidence>